<gene>
    <name evidence="2" type="ORF">Poli38472_006642</name>
</gene>
<organism evidence="2 3">
    <name type="scientific">Pythium oligandrum</name>
    <name type="common">Mycoparasitic fungus</name>
    <dbReference type="NCBI Taxonomy" id="41045"/>
    <lineage>
        <taxon>Eukaryota</taxon>
        <taxon>Sar</taxon>
        <taxon>Stramenopiles</taxon>
        <taxon>Oomycota</taxon>
        <taxon>Peronosporomycetes</taxon>
        <taxon>Pythiales</taxon>
        <taxon>Pythiaceae</taxon>
        <taxon>Pythium</taxon>
    </lineage>
</organism>
<keyword evidence="1" id="KW-0802">TPR repeat</keyword>
<dbReference type="InterPro" id="IPR011990">
    <property type="entry name" value="TPR-like_helical_dom_sf"/>
</dbReference>
<feature type="repeat" description="TPR" evidence="1">
    <location>
        <begin position="19"/>
        <end position="52"/>
    </location>
</feature>
<evidence type="ECO:0000313" key="2">
    <source>
        <dbReference type="EMBL" id="TMW56632.1"/>
    </source>
</evidence>
<dbReference type="Gene3D" id="1.25.40.10">
    <property type="entry name" value="Tetratricopeptide repeat domain"/>
    <property type="match status" value="1"/>
</dbReference>
<reference evidence="2" key="1">
    <citation type="submission" date="2019-03" db="EMBL/GenBank/DDBJ databases">
        <title>Long read genome sequence of the mycoparasitic Pythium oligandrum ATCC 38472 isolated from sugarbeet rhizosphere.</title>
        <authorList>
            <person name="Gaulin E."/>
        </authorList>
    </citation>
    <scope>NUCLEOTIDE SEQUENCE</scope>
    <source>
        <strain evidence="2">ATCC 38472_TT</strain>
    </source>
</reference>
<proteinExistence type="predicted"/>
<sequence>MQHEHEEWELVAANEVHVVEALKQQGNQLFQQQRYLDAIQVYSRALEKLPDVDHGVVTFMREDVEAFESLEIAVRLNRALAYIELEDQKLLWHGIAEHLRENEWVISREL</sequence>
<dbReference type="PROSITE" id="PS50005">
    <property type="entry name" value="TPR"/>
    <property type="match status" value="1"/>
</dbReference>
<protein>
    <recommendedName>
        <fullName evidence="4">Tetratricopeptide repeat protein</fullName>
    </recommendedName>
</protein>
<dbReference type="InterPro" id="IPR019734">
    <property type="entry name" value="TPR_rpt"/>
</dbReference>
<dbReference type="PANTHER" id="PTHR46014">
    <property type="entry name" value="TETRATRICOPEPTIDE REPEAT PROTEIN 1"/>
    <property type="match status" value="1"/>
</dbReference>
<dbReference type="SMART" id="SM00028">
    <property type="entry name" value="TPR"/>
    <property type="match status" value="1"/>
</dbReference>
<name>A0A8K1C4Z7_PYTOL</name>
<dbReference type="InterPro" id="IPR052769">
    <property type="entry name" value="TPR_domain_protein"/>
</dbReference>
<evidence type="ECO:0008006" key="4">
    <source>
        <dbReference type="Google" id="ProtNLM"/>
    </source>
</evidence>
<dbReference type="PANTHER" id="PTHR46014:SF1">
    <property type="entry name" value="TETRATRICOPEPTIDE REPEAT PROTEIN 1"/>
    <property type="match status" value="1"/>
</dbReference>
<dbReference type="AlphaFoldDB" id="A0A8K1C4Z7"/>
<keyword evidence="3" id="KW-1185">Reference proteome</keyword>
<accession>A0A8K1C4Z7</accession>
<dbReference type="SUPFAM" id="SSF48452">
    <property type="entry name" value="TPR-like"/>
    <property type="match status" value="1"/>
</dbReference>
<evidence type="ECO:0000313" key="3">
    <source>
        <dbReference type="Proteomes" id="UP000794436"/>
    </source>
</evidence>
<evidence type="ECO:0000256" key="1">
    <source>
        <dbReference type="PROSITE-ProRule" id="PRU00339"/>
    </source>
</evidence>
<dbReference type="EMBL" id="SPLM01000145">
    <property type="protein sequence ID" value="TMW56632.1"/>
    <property type="molecule type" value="Genomic_DNA"/>
</dbReference>
<comment type="caution">
    <text evidence="2">The sequence shown here is derived from an EMBL/GenBank/DDBJ whole genome shotgun (WGS) entry which is preliminary data.</text>
</comment>
<dbReference type="Proteomes" id="UP000794436">
    <property type="component" value="Unassembled WGS sequence"/>
</dbReference>
<dbReference type="OrthoDB" id="158748at2759"/>